<dbReference type="AlphaFoldDB" id="A0AAN6G058"/>
<dbReference type="Proteomes" id="UP001168146">
    <property type="component" value="Unassembled WGS sequence"/>
</dbReference>
<sequence>MTSHTAHTHQQLQPPPYRTSATMADVETPAHIMTAVADPAASSSQQTIIDNGREDIAMTFAGERMMVEANGRRTFQKVYLYSQSDDSGQATQKATNKTYDVAEDGPPDEGLTRLPSQNELTEDNNTRQYLEVGIVMGKDPSKYTPKGHQQLDMRKERKLRGKMRRDEYAMRVFTPITEFCEPQAKLYVGCNPIEDRPQVRVIRMKDVFYYSEFTQGFEAGAIKDREPGIMTRIRKAAAVNKSQPGRACAAISAGDLKKWTTANALEATPCENLASMLALFFSLWRMTRDREHMDAFACLMEKAAPNLKHGPQARNEGIVAFYDFETQLSEDNATKVSQELKTAKPGIVEFTPQLIQQVHQALMENDLGGGLPYSDLAFFLDTCNDTLWPSSEAPAVLREVQQALRAVKRRDDHRPRRATADALGDQSELLSVFEHYNDGMRQIKQNMDKSGDAIVAQHGAILKHGTIKDIMDKLGNSVDVYGARNYHEQLGGMQAVQLVAGNRDASDVMERLLAIGDKVVVAGKR</sequence>
<feature type="compositionally biased region" description="Polar residues" evidence="1">
    <location>
        <begin position="84"/>
        <end position="98"/>
    </location>
</feature>
<evidence type="ECO:0000313" key="3">
    <source>
        <dbReference type="Proteomes" id="UP001168146"/>
    </source>
</evidence>
<feature type="region of interest" description="Disordered" evidence="1">
    <location>
        <begin position="84"/>
        <end position="109"/>
    </location>
</feature>
<dbReference type="EMBL" id="JASUXU010000007">
    <property type="protein sequence ID" value="KAK0325399.1"/>
    <property type="molecule type" value="Genomic_DNA"/>
</dbReference>
<evidence type="ECO:0000313" key="2">
    <source>
        <dbReference type="EMBL" id="KAK0325399.1"/>
    </source>
</evidence>
<gene>
    <name evidence="2" type="ORF">LTR82_003682</name>
</gene>
<name>A0AAN6G058_9PEZI</name>
<comment type="caution">
    <text evidence="2">The sequence shown here is derived from an EMBL/GenBank/DDBJ whole genome shotgun (WGS) entry which is preliminary data.</text>
</comment>
<reference evidence="2" key="1">
    <citation type="submission" date="2021-12" db="EMBL/GenBank/DDBJ databases">
        <title>Black yeast isolated from Biological Soil Crust.</title>
        <authorList>
            <person name="Kurbessoian T."/>
        </authorList>
    </citation>
    <scope>NUCLEOTIDE SEQUENCE</scope>
    <source>
        <strain evidence="2">CCFEE 5208</strain>
    </source>
</reference>
<proteinExistence type="predicted"/>
<organism evidence="2 3">
    <name type="scientific">Friedmanniomyces endolithicus</name>
    <dbReference type="NCBI Taxonomy" id="329885"/>
    <lineage>
        <taxon>Eukaryota</taxon>
        <taxon>Fungi</taxon>
        <taxon>Dikarya</taxon>
        <taxon>Ascomycota</taxon>
        <taxon>Pezizomycotina</taxon>
        <taxon>Dothideomycetes</taxon>
        <taxon>Dothideomycetidae</taxon>
        <taxon>Mycosphaerellales</taxon>
        <taxon>Teratosphaeriaceae</taxon>
        <taxon>Friedmanniomyces</taxon>
    </lineage>
</organism>
<protein>
    <submittedName>
        <fullName evidence="2">Uncharacterized protein</fullName>
    </submittedName>
</protein>
<accession>A0AAN6G058</accession>
<evidence type="ECO:0000256" key="1">
    <source>
        <dbReference type="SAM" id="MobiDB-lite"/>
    </source>
</evidence>